<sequence>MKYSLILIFFSTIVCFGQDASKKSLKTSEKIIGTWAIESASITLESSKSKLPGYSQDSLLIDKNGTFIMTSRNKGNVPLQIISGKWKITKENNLILSQIVSDPPFEEPAVDWHRKIKLSKNKLKMYMTTKIRESEFYTPPETDITDNTLLIYKRIRSSNN</sequence>
<proteinExistence type="predicted"/>
<dbReference type="AlphaFoldDB" id="A0A848J033"/>
<organism evidence="1 2">
    <name type="scientific">Marinigracilibium pacificum</name>
    <dbReference type="NCBI Taxonomy" id="2729599"/>
    <lineage>
        <taxon>Bacteria</taxon>
        <taxon>Pseudomonadati</taxon>
        <taxon>Bacteroidota</taxon>
        <taxon>Cytophagia</taxon>
        <taxon>Cytophagales</taxon>
        <taxon>Flammeovirgaceae</taxon>
        <taxon>Marinigracilibium</taxon>
    </lineage>
</organism>
<evidence type="ECO:0008006" key="3">
    <source>
        <dbReference type="Google" id="ProtNLM"/>
    </source>
</evidence>
<reference evidence="1 2" key="1">
    <citation type="submission" date="2020-04" db="EMBL/GenBank/DDBJ databases">
        <title>Flammeovirgaceae bacterium KN852 isolated from deep sea.</title>
        <authorList>
            <person name="Zhang D.-C."/>
        </authorList>
    </citation>
    <scope>NUCLEOTIDE SEQUENCE [LARGE SCALE GENOMIC DNA]</scope>
    <source>
        <strain evidence="1 2">KN852</strain>
    </source>
</reference>
<comment type="caution">
    <text evidence="1">The sequence shown here is derived from an EMBL/GenBank/DDBJ whole genome shotgun (WGS) entry which is preliminary data.</text>
</comment>
<evidence type="ECO:0000313" key="2">
    <source>
        <dbReference type="Proteomes" id="UP000559010"/>
    </source>
</evidence>
<dbReference type="EMBL" id="JABBNU010000002">
    <property type="protein sequence ID" value="NMM47619.1"/>
    <property type="molecule type" value="Genomic_DNA"/>
</dbReference>
<gene>
    <name evidence="1" type="ORF">HH304_04345</name>
</gene>
<name>A0A848J033_9BACT</name>
<keyword evidence="2" id="KW-1185">Reference proteome</keyword>
<evidence type="ECO:0000313" key="1">
    <source>
        <dbReference type="EMBL" id="NMM47619.1"/>
    </source>
</evidence>
<dbReference type="RefSeq" id="WP_169678239.1">
    <property type="nucleotide sequence ID" value="NZ_JABBNU010000002.1"/>
</dbReference>
<accession>A0A848J033</accession>
<protein>
    <recommendedName>
        <fullName evidence="3">Lipocalin-like protein</fullName>
    </recommendedName>
</protein>
<dbReference type="Proteomes" id="UP000559010">
    <property type="component" value="Unassembled WGS sequence"/>
</dbReference>